<accession>A0A084SR17</accession>
<evidence type="ECO:0000256" key="5">
    <source>
        <dbReference type="ARBA" id="ARBA00023273"/>
    </source>
</evidence>
<dbReference type="Proteomes" id="UP000028547">
    <property type="component" value="Unassembled WGS sequence"/>
</dbReference>
<gene>
    <name evidence="8" type="ORF">Q664_25390</name>
</gene>
<evidence type="ECO:0000313" key="9">
    <source>
        <dbReference type="Proteomes" id="UP000028547"/>
    </source>
</evidence>
<comment type="subcellular location">
    <subcellularLocation>
        <location evidence="1">Cell projection</location>
        <location evidence="1">Cilium</location>
    </subcellularLocation>
    <subcellularLocation>
        <location evidence="2">Cytoplasm</location>
    </subcellularLocation>
</comment>
<evidence type="ECO:0000313" key="8">
    <source>
        <dbReference type="EMBL" id="KFA90902.1"/>
    </source>
</evidence>
<dbReference type="PANTHER" id="PTHR46127:SF1">
    <property type="entry name" value="CILIA- AND FLAGELLA-ASSOCIATED PROTEIN 65"/>
    <property type="match status" value="1"/>
</dbReference>
<evidence type="ECO:0000256" key="2">
    <source>
        <dbReference type="ARBA" id="ARBA00004496"/>
    </source>
</evidence>
<feature type="domain" description="Abnormal spindle-like microcephaly-associated protein ASH" evidence="6">
    <location>
        <begin position="17"/>
        <end position="100"/>
    </location>
</feature>
<evidence type="ECO:0008006" key="10">
    <source>
        <dbReference type="Google" id="ProtNLM"/>
    </source>
</evidence>
<evidence type="ECO:0000256" key="3">
    <source>
        <dbReference type="ARBA" id="ARBA00022490"/>
    </source>
</evidence>
<comment type="caution">
    <text evidence="8">The sequence shown here is derived from an EMBL/GenBank/DDBJ whole genome shotgun (WGS) entry which is preliminary data.</text>
</comment>
<dbReference type="PANTHER" id="PTHR46127">
    <property type="entry name" value="CILIA- AND FLAGELLA-ASSOCIATED PROTEIN 65"/>
    <property type="match status" value="1"/>
</dbReference>
<dbReference type="Pfam" id="PF15780">
    <property type="entry name" value="ASH"/>
    <property type="match status" value="1"/>
</dbReference>
<keyword evidence="4" id="KW-0969">Cilium</keyword>
<dbReference type="Pfam" id="PF22544">
    <property type="entry name" value="HYDIN_VesB_CFA65-like_Ig"/>
    <property type="match status" value="3"/>
</dbReference>
<evidence type="ECO:0000259" key="7">
    <source>
        <dbReference type="Pfam" id="PF22544"/>
    </source>
</evidence>
<dbReference type="EMBL" id="JPMI01000168">
    <property type="protein sequence ID" value="KFA90902.1"/>
    <property type="molecule type" value="Genomic_DNA"/>
</dbReference>
<feature type="domain" description="HYDIN/VesB/CFA65-like Ig-like" evidence="7">
    <location>
        <begin position="216"/>
        <end position="316"/>
    </location>
</feature>
<evidence type="ECO:0000256" key="1">
    <source>
        <dbReference type="ARBA" id="ARBA00004138"/>
    </source>
</evidence>
<dbReference type="InterPro" id="IPR053879">
    <property type="entry name" value="HYDIN_VesB_CFA65-like_Ig"/>
</dbReference>
<feature type="domain" description="HYDIN/VesB/CFA65-like Ig-like" evidence="7">
    <location>
        <begin position="540"/>
        <end position="637"/>
    </location>
</feature>
<reference evidence="8 9" key="1">
    <citation type="submission" date="2014-07" db="EMBL/GenBank/DDBJ databases">
        <title>Draft Genome Sequence of Gephyronic Acid Producer, Cystobacter violaceus Strain Cb vi76.</title>
        <authorList>
            <person name="Stevens D.C."/>
            <person name="Young J."/>
            <person name="Carmichael R."/>
            <person name="Tan J."/>
            <person name="Taylor R.E."/>
        </authorList>
    </citation>
    <scope>NUCLEOTIDE SEQUENCE [LARGE SCALE GENOMIC DNA]</scope>
    <source>
        <strain evidence="8 9">Cb vi76</strain>
    </source>
</reference>
<organism evidence="8 9">
    <name type="scientific">Archangium violaceum Cb vi76</name>
    <dbReference type="NCBI Taxonomy" id="1406225"/>
    <lineage>
        <taxon>Bacteria</taxon>
        <taxon>Pseudomonadati</taxon>
        <taxon>Myxococcota</taxon>
        <taxon>Myxococcia</taxon>
        <taxon>Myxococcales</taxon>
        <taxon>Cystobacterineae</taxon>
        <taxon>Archangiaceae</taxon>
        <taxon>Archangium</taxon>
    </lineage>
</organism>
<dbReference type="GO" id="GO:0005737">
    <property type="term" value="C:cytoplasm"/>
    <property type="evidence" value="ECO:0007669"/>
    <property type="project" value="UniProtKB-SubCell"/>
</dbReference>
<evidence type="ECO:0000256" key="4">
    <source>
        <dbReference type="ARBA" id="ARBA00023069"/>
    </source>
</evidence>
<keyword evidence="3" id="KW-0963">Cytoplasm</keyword>
<dbReference type="InterPro" id="IPR013783">
    <property type="entry name" value="Ig-like_fold"/>
</dbReference>
<sequence>MQRAPLPLAPTVQVFPSSLDFGAQGVGTTSAPLQVTVRNTGTEDLFLGDVVTTGPFEVSPVGPFTVAPDAFQELSVVFRPTSAGSSTGTLAFTSNDPVNARVTVFLSGQGVTPVEVSPTSLDFGEQLVGTTSAARRVTLRNTGSASVTVTSISITTPFAVSSPSSPFILAPGASQEVSMTFGPITPGSVSGTLTLSTDSATSPSLSVPLAGRGVRPTIAVSPTSLDFGAQLVGTTSAARRVTVRNTGTGVLTLTSVTLSSAAFSASPTSVPLSVEPGATREISVTFNPTTESSFTGTLTLASNDPDAPNVSIPLSGSGVRPELDISSTRLDFGASNVGASAILRELRFHNPGGTEMAISSLSFSGAAALDFGIDPPVSFPVAVSPGSTVTLTLSFVPRAVGAREARATFGLEGSAQDSVEVALVGEGTSPLVAVTPGRLDFGTWRLGDTVAPLALRLQNTGTGPLTVHRVELGGADAARFLVSPLSLLLTLAPGAFMELSVTPTPEEVRTLSATLVVVSDDASQPRVEVPLAGKVVGSALSVEPTSWDFGEVEAGTRSEPRTFTVTNVSSTPRTVERVQSTSAAFEVEGLQGTTLEPGAGATFRVLFHPEEAGAASGEVRLMLQGESTPDAVLAVNGTGSTQPVSVPGSGCSCNSGGGTGMAASLALLALLVLSGRRTRGAGVTNSWR</sequence>
<proteinExistence type="predicted"/>
<dbReference type="NCBIfam" id="NF012200">
    <property type="entry name" value="choice_anch_D"/>
    <property type="match status" value="6"/>
</dbReference>
<evidence type="ECO:0000259" key="6">
    <source>
        <dbReference type="Pfam" id="PF15780"/>
    </source>
</evidence>
<dbReference type="InterPro" id="IPR031549">
    <property type="entry name" value="ASH"/>
</dbReference>
<protein>
    <recommendedName>
        <fullName evidence="10">Abnormal spindle-like microcephaly-associated protein ASH domain-containing protein</fullName>
    </recommendedName>
</protein>
<dbReference type="Gene3D" id="2.60.40.10">
    <property type="entry name" value="Immunoglobulins"/>
    <property type="match status" value="6"/>
</dbReference>
<keyword evidence="5" id="KW-0966">Cell projection</keyword>
<dbReference type="InterPro" id="IPR052614">
    <property type="entry name" value="CFAP65"/>
</dbReference>
<feature type="domain" description="HYDIN/VesB/CFA65-like Ig-like" evidence="7">
    <location>
        <begin position="114"/>
        <end position="203"/>
    </location>
</feature>
<dbReference type="AlphaFoldDB" id="A0A084SR17"/>
<name>A0A084SR17_9BACT</name>